<gene>
    <name evidence="4" type="ORF">CRYO30217_01451</name>
</gene>
<keyword evidence="5" id="KW-1185">Reference proteome</keyword>
<feature type="domain" description="HYR" evidence="3">
    <location>
        <begin position="272"/>
        <end position="355"/>
    </location>
</feature>
<accession>A0A916JLY1</accession>
<evidence type="ECO:0000313" key="4">
    <source>
        <dbReference type="EMBL" id="CAG5080813.1"/>
    </source>
</evidence>
<organism evidence="4 5">
    <name type="scientific">Parvicella tangerina</name>
    <dbReference type="NCBI Taxonomy" id="2829795"/>
    <lineage>
        <taxon>Bacteria</taxon>
        <taxon>Pseudomonadati</taxon>
        <taxon>Bacteroidota</taxon>
        <taxon>Flavobacteriia</taxon>
        <taxon>Flavobacteriales</taxon>
        <taxon>Parvicellaceae</taxon>
        <taxon>Parvicella</taxon>
    </lineage>
</organism>
<keyword evidence="1" id="KW-0677">Repeat</keyword>
<dbReference type="InterPro" id="IPR003410">
    <property type="entry name" value="HYR_dom"/>
</dbReference>
<feature type="domain" description="HYR" evidence="3">
    <location>
        <begin position="436"/>
        <end position="522"/>
    </location>
</feature>
<dbReference type="InterPro" id="IPR026341">
    <property type="entry name" value="T9SS_type_B"/>
</dbReference>
<keyword evidence="2" id="KW-0732">Signal</keyword>
<dbReference type="KEGG" id="ptan:CRYO30217_01451"/>
<reference evidence="4" key="1">
    <citation type="submission" date="2021-04" db="EMBL/GenBank/DDBJ databases">
        <authorList>
            <person name="Rodrigo-Torres L."/>
            <person name="Arahal R. D."/>
            <person name="Lucena T."/>
        </authorList>
    </citation>
    <scope>NUCLEOTIDE SEQUENCE</scope>
    <source>
        <strain evidence="4">AS29M-1</strain>
    </source>
</reference>
<dbReference type="PANTHER" id="PTHR24273">
    <property type="entry name" value="FI04643P-RELATED"/>
    <property type="match status" value="1"/>
</dbReference>
<protein>
    <recommendedName>
        <fullName evidence="3">HYR domain-containing protein</fullName>
    </recommendedName>
</protein>
<feature type="domain" description="HYR" evidence="3">
    <location>
        <begin position="18"/>
        <end position="102"/>
    </location>
</feature>
<evidence type="ECO:0000313" key="5">
    <source>
        <dbReference type="Proteomes" id="UP000683507"/>
    </source>
</evidence>
<dbReference type="NCBIfam" id="TIGR04131">
    <property type="entry name" value="Bac_Flav_CTERM"/>
    <property type="match status" value="1"/>
</dbReference>
<evidence type="ECO:0000256" key="1">
    <source>
        <dbReference type="ARBA" id="ARBA00022737"/>
    </source>
</evidence>
<feature type="signal peptide" evidence="2">
    <location>
        <begin position="1"/>
        <end position="20"/>
    </location>
</feature>
<evidence type="ECO:0000256" key="2">
    <source>
        <dbReference type="SAM" id="SignalP"/>
    </source>
</evidence>
<dbReference type="PANTHER" id="PTHR24273:SF32">
    <property type="entry name" value="HYALIN"/>
    <property type="match status" value="1"/>
</dbReference>
<dbReference type="Gene3D" id="2.60.40.10">
    <property type="entry name" value="Immunoglobulins"/>
    <property type="match status" value="1"/>
</dbReference>
<feature type="chain" id="PRO_5037701966" description="HYR domain-containing protein" evidence="2">
    <location>
        <begin position="21"/>
        <end position="931"/>
    </location>
</feature>
<dbReference type="Pfam" id="PF13585">
    <property type="entry name" value="CHU_C"/>
    <property type="match status" value="1"/>
</dbReference>
<dbReference type="Proteomes" id="UP000683507">
    <property type="component" value="Chromosome"/>
</dbReference>
<feature type="domain" description="HYR" evidence="3">
    <location>
        <begin position="188"/>
        <end position="271"/>
    </location>
</feature>
<name>A0A916JLY1_9FLAO</name>
<dbReference type="RefSeq" id="WP_258541651.1">
    <property type="nucleotide sequence ID" value="NZ_OU015584.1"/>
</dbReference>
<proteinExistence type="predicted"/>
<dbReference type="AlphaFoldDB" id="A0A916JLY1"/>
<dbReference type="Gene3D" id="2.60.40.4070">
    <property type="match status" value="1"/>
</dbReference>
<dbReference type="PROSITE" id="PS50825">
    <property type="entry name" value="HYR"/>
    <property type="match status" value="5"/>
</dbReference>
<dbReference type="InterPro" id="IPR013783">
    <property type="entry name" value="Ig-like_fold"/>
</dbReference>
<dbReference type="Pfam" id="PF02494">
    <property type="entry name" value="HYR"/>
    <property type="match status" value="4"/>
</dbReference>
<sequence>MKIQLLTFIAASFAYLGVFAQTPTLNCPVDINANNSNGNCGAIINYTIPTCASNCSGTTIYQSDNSGYTSGSFFPIGSYTIEYTISNGVDSSTCSFMINVNDFQSPTANLVSSAFDVYTDNNCEFAIPYFPDDPSYVSIFDNCTMDTVYQTPVAGTTISGVGTTVNIVLDAYDSTGNFISVNFDITLVDTLAPVISSCPGTITEPITTGCQAVLQDYTALVSVLDNCDGNPTVTQSPVSGTTFTTSEDVVIYAEDVNGNIDSCLFTVVSNDITAPSITCPNDTIVGVDANCDYLVADFAPFASAVDNCDPSVSFSQSPAVGSKLSGFNTSYFVSMTGSDVAGNSSVCSFEVTLIDTLAPVFTNCKDTTLYVDHNCELIMPNLFTFVGVSENCSSISTSQVPAPGSVISGETITNVFYTATDISSNSETCIMNVITVDTTSPNVVTCPSDMTVSTGSTSCDYEVVDFSSSVFATDNCSSSFSITQSESVGTLLPAGATYPITLTISDDAGNSSTCSFDITVEDNVSPDLSCLSNPSVPANSNCEYIIPSYDTVVNPSDNCGSVIFSQTPVAGTVISGIGTQQSISLFAEDAAGNQSSCSFTITVADTTSPDVTCPGTQSVAISGNCQYAIPDLSSLVTFSDLCDASPTYAQTPSSGTTVSGINTVAITVTDASGNTSTCSVQTQPDDVTPPAISCPTDLASCDSTFTYTTPVATDDCGLVSVAQTDATGLSSGDTFPTGITTLEYTATDDVGNTTTCSFNIEVYPTPEIILPDDILIEEGDSVQIMAAISNDSIFTWSPVYNMNGDTTTSPWVSPNSTVTYTLSAISYQGCSSSSEITVFVDQILEQTINNFLSPNGDGKNDTWNMSKPSLISGCNVTIYDRWGKLVWKSNAYNNQWDGKNSNGTEMPDGTYFYKISCDTQDDINGSILLMR</sequence>
<dbReference type="EMBL" id="OU015584">
    <property type="protein sequence ID" value="CAG5080813.1"/>
    <property type="molecule type" value="Genomic_DNA"/>
</dbReference>
<evidence type="ECO:0000259" key="3">
    <source>
        <dbReference type="PROSITE" id="PS50825"/>
    </source>
</evidence>
<feature type="domain" description="HYR" evidence="3">
    <location>
        <begin position="678"/>
        <end position="764"/>
    </location>
</feature>